<sequence length="211" mass="23233">MIGIIDYRTGNSQSISYALEHLGVPHALVAKPGECDEVDRYILPGVGAAGVTMESLAQEGWIDHLNEKILGDGQPFLGVCVGLQVLFEHSAEGDVECLGWIKGSVHEFDRSQVRVPHMGWNNVEVRGDHPFSRSFTPDGYYYFVNSYFARPTDDVSLVGVTTYGQEFAAAVAHKNIMATQFHTEKSARAGLQVLKAFCDLDVNDLKDLDAR</sequence>
<dbReference type="GO" id="GO:0000107">
    <property type="term" value="F:imidazoleglycerol-phosphate synthase activity"/>
    <property type="evidence" value="ECO:0007669"/>
    <property type="project" value="UniProtKB-UniRule"/>
</dbReference>
<keyword evidence="6 11" id="KW-0368">Histidine biosynthesis</keyword>
<evidence type="ECO:0000313" key="14">
    <source>
        <dbReference type="EMBL" id="GEK23145.1"/>
    </source>
</evidence>
<evidence type="ECO:0000259" key="13">
    <source>
        <dbReference type="Pfam" id="PF00117"/>
    </source>
</evidence>
<dbReference type="UniPathway" id="UPA00031">
    <property type="reaction ID" value="UER00010"/>
</dbReference>
<dbReference type="HAMAP" id="MF_00278">
    <property type="entry name" value="HisH"/>
    <property type="match status" value="1"/>
</dbReference>
<evidence type="ECO:0000256" key="4">
    <source>
        <dbReference type="ARBA" id="ARBA00022801"/>
    </source>
</evidence>
<dbReference type="NCBIfam" id="TIGR01855">
    <property type="entry name" value="IMP_synth_hisH"/>
    <property type="match status" value="1"/>
</dbReference>
<dbReference type="InterPro" id="IPR029062">
    <property type="entry name" value="Class_I_gatase-like"/>
</dbReference>
<comment type="catalytic activity">
    <reaction evidence="9 11">
        <text>5-[(5-phospho-1-deoxy-D-ribulos-1-ylimino)methylamino]-1-(5-phospho-beta-D-ribosyl)imidazole-4-carboxamide + L-glutamine = D-erythro-1-(imidazol-4-yl)glycerol 3-phosphate + 5-amino-1-(5-phospho-beta-D-ribosyl)imidazole-4-carboxamide + L-glutamate + H(+)</text>
        <dbReference type="Rhea" id="RHEA:24793"/>
        <dbReference type="ChEBI" id="CHEBI:15378"/>
        <dbReference type="ChEBI" id="CHEBI:29985"/>
        <dbReference type="ChEBI" id="CHEBI:58278"/>
        <dbReference type="ChEBI" id="CHEBI:58359"/>
        <dbReference type="ChEBI" id="CHEBI:58475"/>
        <dbReference type="ChEBI" id="CHEBI:58525"/>
        <dbReference type="EC" id="4.3.2.10"/>
    </reaction>
</comment>
<keyword evidence="11" id="KW-0963">Cytoplasm</keyword>
<evidence type="ECO:0000256" key="6">
    <source>
        <dbReference type="ARBA" id="ARBA00023102"/>
    </source>
</evidence>
<evidence type="ECO:0000256" key="7">
    <source>
        <dbReference type="ARBA" id="ARBA00023239"/>
    </source>
</evidence>
<dbReference type="EC" id="4.3.2.10" evidence="11"/>
<dbReference type="PIRSF" id="PIRSF000495">
    <property type="entry name" value="Amidotransf_hisH"/>
    <property type="match status" value="1"/>
</dbReference>
<dbReference type="GO" id="GO:0016829">
    <property type="term" value="F:lyase activity"/>
    <property type="evidence" value="ECO:0007669"/>
    <property type="project" value="UniProtKB-KW"/>
</dbReference>
<feature type="active site" evidence="11 12">
    <location>
        <position position="182"/>
    </location>
</feature>
<keyword evidence="5 11" id="KW-0315">Glutamine amidotransferase</keyword>
<keyword evidence="15" id="KW-1185">Reference proteome</keyword>
<keyword evidence="3 11" id="KW-0028">Amino-acid biosynthesis</keyword>
<dbReference type="InterPro" id="IPR017926">
    <property type="entry name" value="GATASE"/>
</dbReference>
<proteinExistence type="inferred from homology"/>
<dbReference type="Gene3D" id="3.40.50.880">
    <property type="match status" value="1"/>
</dbReference>
<protein>
    <recommendedName>
        <fullName evidence="11">Imidazole glycerol phosphate synthase subunit HisH</fullName>
        <ecNumber evidence="11">4.3.2.10</ecNumber>
    </recommendedName>
    <alternativeName>
        <fullName evidence="11">IGP synthase glutaminase subunit</fullName>
        <ecNumber evidence="11">3.5.1.2</ecNumber>
    </alternativeName>
    <alternativeName>
        <fullName evidence="11">IGP synthase subunit HisH</fullName>
    </alternativeName>
    <alternativeName>
        <fullName evidence="11">ImGP synthase subunit HisH</fullName>
        <shortName evidence="11">IGPS subunit HisH</shortName>
    </alternativeName>
</protein>
<dbReference type="SUPFAM" id="SSF52317">
    <property type="entry name" value="Class I glutamine amidotransferase-like"/>
    <property type="match status" value="1"/>
</dbReference>
<feature type="active site" evidence="11 12">
    <location>
        <position position="184"/>
    </location>
</feature>
<accession>A0A510VDD2</accession>
<name>A0A510VDD2_9CELL</name>
<evidence type="ECO:0000256" key="12">
    <source>
        <dbReference type="PIRSR" id="PIRSR000495-1"/>
    </source>
</evidence>
<dbReference type="EMBL" id="BJUB01000013">
    <property type="protein sequence ID" value="GEK23145.1"/>
    <property type="molecule type" value="Genomic_DNA"/>
</dbReference>
<comment type="subcellular location">
    <subcellularLocation>
        <location evidence="11">Cytoplasm</location>
    </subcellularLocation>
</comment>
<dbReference type="InterPro" id="IPR010139">
    <property type="entry name" value="Imidazole-glycPsynth_HisH"/>
</dbReference>
<evidence type="ECO:0000256" key="5">
    <source>
        <dbReference type="ARBA" id="ARBA00022962"/>
    </source>
</evidence>
<evidence type="ECO:0000256" key="1">
    <source>
        <dbReference type="ARBA" id="ARBA00005091"/>
    </source>
</evidence>
<gene>
    <name evidence="11" type="primary">hisH</name>
    <name evidence="14" type="ORF">CXY01_36650</name>
</gene>
<evidence type="ECO:0000256" key="9">
    <source>
        <dbReference type="ARBA" id="ARBA00047838"/>
    </source>
</evidence>
<dbReference type="GO" id="GO:0004359">
    <property type="term" value="F:glutaminase activity"/>
    <property type="evidence" value="ECO:0007669"/>
    <property type="project" value="UniProtKB-EC"/>
</dbReference>
<dbReference type="EC" id="3.5.1.2" evidence="11"/>
<evidence type="ECO:0000256" key="11">
    <source>
        <dbReference type="HAMAP-Rule" id="MF_00278"/>
    </source>
</evidence>
<dbReference type="CDD" id="cd01748">
    <property type="entry name" value="GATase1_IGP_Synthase"/>
    <property type="match status" value="1"/>
</dbReference>
<comment type="catalytic activity">
    <reaction evidence="10 11">
        <text>L-glutamine + H2O = L-glutamate + NH4(+)</text>
        <dbReference type="Rhea" id="RHEA:15889"/>
        <dbReference type="ChEBI" id="CHEBI:15377"/>
        <dbReference type="ChEBI" id="CHEBI:28938"/>
        <dbReference type="ChEBI" id="CHEBI:29985"/>
        <dbReference type="ChEBI" id="CHEBI:58359"/>
        <dbReference type="EC" id="3.5.1.2"/>
    </reaction>
</comment>
<evidence type="ECO:0000256" key="3">
    <source>
        <dbReference type="ARBA" id="ARBA00022605"/>
    </source>
</evidence>
<feature type="active site" description="Nucleophile" evidence="11 12">
    <location>
        <position position="80"/>
    </location>
</feature>
<dbReference type="GO" id="GO:0005737">
    <property type="term" value="C:cytoplasm"/>
    <property type="evidence" value="ECO:0007669"/>
    <property type="project" value="UniProtKB-SubCell"/>
</dbReference>
<evidence type="ECO:0000256" key="2">
    <source>
        <dbReference type="ARBA" id="ARBA00011152"/>
    </source>
</evidence>
<comment type="function">
    <text evidence="8 11">IGPS catalyzes the conversion of PRFAR and glutamine to IGP, AICAR and glutamate. The HisH subunit catalyzes the hydrolysis of glutamine to glutamate and ammonia as part of the synthesis of IGP and AICAR. The resulting ammonia molecule is channeled to the active site of HisF.</text>
</comment>
<comment type="caution">
    <text evidence="14">The sequence shown here is derived from an EMBL/GenBank/DDBJ whole genome shotgun (WGS) entry which is preliminary data.</text>
</comment>
<dbReference type="AlphaFoldDB" id="A0A510VDD2"/>
<evidence type="ECO:0000313" key="15">
    <source>
        <dbReference type="Proteomes" id="UP000321118"/>
    </source>
</evidence>
<dbReference type="RefSeq" id="WP_186813460.1">
    <property type="nucleotide sequence ID" value="NZ_BJUB01000013.1"/>
</dbReference>
<dbReference type="Pfam" id="PF00117">
    <property type="entry name" value="GATase"/>
    <property type="match status" value="1"/>
</dbReference>
<reference evidence="14 15" key="1">
    <citation type="submission" date="2019-07" db="EMBL/GenBank/DDBJ databases">
        <title>Whole genome shotgun sequence of Cellulomonas xylanilytica NBRC 101102.</title>
        <authorList>
            <person name="Hosoyama A."/>
            <person name="Uohara A."/>
            <person name="Ohji S."/>
            <person name="Ichikawa N."/>
        </authorList>
    </citation>
    <scope>NUCLEOTIDE SEQUENCE [LARGE SCALE GENOMIC DNA]</scope>
    <source>
        <strain evidence="14 15">NBRC 101102</strain>
    </source>
</reference>
<dbReference type="PANTHER" id="PTHR42701:SF1">
    <property type="entry name" value="IMIDAZOLE GLYCEROL PHOSPHATE SYNTHASE SUBUNIT HISH"/>
    <property type="match status" value="1"/>
</dbReference>
<keyword evidence="7 11" id="KW-0456">Lyase</keyword>
<dbReference type="GO" id="GO:0000105">
    <property type="term" value="P:L-histidine biosynthetic process"/>
    <property type="evidence" value="ECO:0007669"/>
    <property type="project" value="UniProtKB-UniRule"/>
</dbReference>
<feature type="domain" description="Glutamine amidotransferase" evidence="13">
    <location>
        <begin position="4"/>
        <end position="194"/>
    </location>
</feature>
<comment type="pathway">
    <text evidence="1 11">Amino-acid biosynthesis; L-histidine biosynthesis; L-histidine from 5-phospho-alpha-D-ribose 1-diphosphate: step 5/9.</text>
</comment>
<organism evidence="14 15">
    <name type="scientific">Cellulomonas xylanilytica</name>
    <dbReference type="NCBI Taxonomy" id="233583"/>
    <lineage>
        <taxon>Bacteria</taxon>
        <taxon>Bacillati</taxon>
        <taxon>Actinomycetota</taxon>
        <taxon>Actinomycetes</taxon>
        <taxon>Micrococcales</taxon>
        <taxon>Cellulomonadaceae</taxon>
        <taxon>Cellulomonas</taxon>
    </lineage>
</organism>
<dbReference type="PANTHER" id="PTHR42701">
    <property type="entry name" value="IMIDAZOLE GLYCEROL PHOSPHATE SYNTHASE SUBUNIT HISH"/>
    <property type="match status" value="1"/>
</dbReference>
<dbReference type="PROSITE" id="PS51273">
    <property type="entry name" value="GATASE_TYPE_1"/>
    <property type="match status" value="1"/>
</dbReference>
<comment type="subunit">
    <text evidence="2 11">Heterodimer of HisH and HisF.</text>
</comment>
<evidence type="ECO:0000256" key="8">
    <source>
        <dbReference type="ARBA" id="ARBA00025299"/>
    </source>
</evidence>
<dbReference type="Proteomes" id="UP000321118">
    <property type="component" value="Unassembled WGS sequence"/>
</dbReference>
<keyword evidence="4 11" id="KW-0378">Hydrolase</keyword>
<evidence type="ECO:0000256" key="10">
    <source>
        <dbReference type="ARBA" id="ARBA00049534"/>
    </source>
</evidence>